<feature type="domain" description="Pili assembly chaperone C-terminal" evidence="10">
    <location>
        <begin position="267"/>
        <end position="323"/>
    </location>
</feature>
<dbReference type="GO" id="GO:0042597">
    <property type="term" value="C:periplasmic space"/>
    <property type="evidence" value="ECO:0007669"/>
    <property type="project" value="UniProtKB-SubCell"/>
</dbReference>
<dbReference type="InterPro" id="IPR018046">
    <property type="entry name" value="Pili_assmbl_chaperone_CS"/>
</dbReference>
<dbReference type="SUPFAM" id="SSF49584">
    <property type="entry name" value="Periplasmic chaperone C-domain"/>
    <property type="match status" value="1"/>
</dbReference>
<dbReference type="InterPro" id="IPR016148">
    <property type="entry name" value="Pili_assmbl_chaperone_C"/>
</dbReference>
<evidence type="ECO:0000256" key="1">
    <source>
        <dbReference type="ARBA" id="ARBA00004418"/>
    </source>
</evidence>
<dbReference type="HOGENOM" id="CLU_839338_0_0_1"/>
<dbReference type="SUPFAM" id="SSF49401">
    <property type="entry name" value="Bacterial adhesins"/>
    <property type="match status" value="1"/>
</dbReference>
<dbReference type="InterPro" id="IPR000259">
    <property type="entry name" value="Adhesion_dom_fimbrial"/>
</dbReference>
<keyword evidence="6" id="KW-0393">Immunoglobulin domain</keyword>
<feature type="domain" description="Fimbrial-type adhesion" evidence="9">
    <location>
        <begin position="29"/>
        <end position="116"/>
    </location>
</feature>
<evidence type="ECO:0000313" key="11">
    <source>
        <dbReference type="EMBL" id="KGQ13228.1"/>
    </source>
</evidence>
<evidence type="ECO:0000256" key="3">
    <source>
        <dbReference type="ARBA" id="ARBA00022729"/>
    </source>
</evidence>
<sequence length="331" mass="34594">MKKQLHALALLSVISGAAVSTANAADGTIQFNGEIIDAACTVSPASASQTVTLGQVSDNAFAAQGDTAGATAFQIDLTSCPATVTSATVKFDGTAYQGDNSALELTQAPGVATGVGLLAGSGIAHAGVVVGGTRVIYDGEKKEAAIGLENPDASPYLIQSWVENEAGNSDKRSFIVTPPLFRLDAKQKNTLRIMQTGAGLPTDRETLFWLNIKSIPATEAAGQDNTLQLAINTRIKLIYRPGTLKGETPENASSQLKWVRQGQTLSVSNPTPYYINFQSVSLGGRQLDKATYVAPRSSARIELPADARSGQVEWKVISDYGAVGAAHKASL</sequence>
<dbReference type="PANTHER" id="PTHR30251:SF9">
    <property type="entry name" value="CHAPERONE PROTEIN CAF1M"/>
    <property type="match status" value="1"/>
</dbReference>
<dbReference type="SUPFAM" id="SSF49354">
    <property type="entry name" value="PapD-like"/>
    <property type="match status" value="1"/>
</dbReference>
<feature type="chain" id="PRO_5001996243" evidence="7">
    <location>
        <begin position="25"/>
        <end position="331"/>
    </location>
</feature>
<dbReference type="GO" id="GO:0007155">
    <property type="term" value="P:cell adhesion"/>
    <property type="evidence" value="ECO:0007669"/>
    <property type="project" value="InterPro"/>
</dbReference>
<dbReference type="Pfam" id="PF00345">
    <property type="entry name" value="PapD_N"/>
    <property type="match status" value="1"/>
</dbReference>
<dbReference type="PRINTS" id="PR00969">
    <property type="entry name" value="CHAPERONPILI"/>
</dbReference>
<evidence type="ECO:0000256" key="7">
    <source>
        <dbReference type="SAM" id="SignalP"/>
    </source>
</evidence>
<comment type="similarity">
    <text evidence="2">Belongs to the periplasmic pilus chaperone family.</text>
</comment>
<evidence type="ECO:0000256" key="6">
    <source>
        <dbReference type="ARBA" id="ARBA00023319"/>
    </source>
</evidence>
<dbReference type="STRING" id="1245745.A0A0A2W018"/>
<proteinExistence type="inferred from homology"/>
<evidence type="ECO:0000256" key="5">
    <source>
        <dbReference type="ARBA" id="ARBA00023186"/>
    </source>
</evidence>
<keyword evidence="4" id="KW-0574">Periplasm</keyword>
<feature type="domain" description="Pili assembly chaperone N-terminal" evidence="8">
    <location>
        <begin position="127"/>
        <end position="244"/>
    </location>
</feature>
<dbReference type="FunFam" id="2.60.40.10:FF:000458">
    <property type="entry name" value="Molecular chaperone FimC"/>
    <property type="match status" value="1"/>
</dbReference>
<dbReference type="PROSITE" id="PS00635">
    <property type="entry name" value="PILI_CHAPERONE"/>
    <property type="match status" value="1"/>
</dbReference>
<dbReference type="InterPro" id="IPR050643">
    <property type="entry name" value="Periplasmic_pilus_chap"/>
</dbReference>
<evidence type="ECO:0000259" key="10">
    <source>
        <dbReference type="Pfam" id="PF02753"/>
    </source>
</evidence>
<dbReference type="InterPro" id="IPR036937">
    <property type="entry name" value="Adhesion_dom_fimbrial_sf"/>
</dbReference>
<keyword evidence="3 7" id="KW-0732">Signal</keyword>
<evidence type="ECO:0000313" key="12">
    <source>
        <dbReference type="Proteomes" id="UP000030106"/>
    </source>
</evidence>
<evidence type="ECO:0000256" key="4">
    <source>
        <dbReference type="ARBA" id="ARBA00022764"/>
    </source>
</evidence>
<feature type="signal peptide" evidence="7">
    <location>
        <begin position="1"/>
        <end position="24"/>
    </location>
</feature>
<dbReference type="InterPro" id="IPR016147">
    <property type="entry name" value="Pili_assmbl_chaperone_N"/>
</dbReference>
<dbReference type="InterPro" id="IPR013783">
    <property type="entry name" value="Ig-like_fold"/>
</dbReference>
<dbReference type="AlphaFoldDB" id="A0A0A2W018"/>
<keyword evidence="5" id="KW-0143">Chaperone</keyword>
<dbReference type="Proteomes" id="UP000030106">
    <property type="component" value="Unassembled WGS sequence"/>
</dbReference>
<evidence type="ECO:0000259" key="8">
    <source>
        <dbReference type="Pfam" id="PF00345"/>
    </source>
</evidence>
<dbReference type="Gene3D" id="2.60.40.1090">
    <property type="entry name" value="Fimbrial-type adhesion domain"/>
    <property type="match status" value="1"/>
</dbReference>
<gene>
    <name evidence="11" type="ORF">BBAD15_g1047</name>
</gene>
<dbReference type="Pfam" id="PF02753">
    <property type="entry name" value="PapD_C"/>
    <property type="match status" value="1"/>
</dbReference>
<dbReference type="Gene3D" id="2.60.40.10">
    <property type="entry name" value="Immunoglobulins"/>
    <property type="match status" value="2"/>
</dbReference>
<dbReference type="PANTHER" id="PTHR30251">
    <property type="entry name" value="PILUS ASSEMBLY CHAPERONE"/>
    <property type="match status" value="1"/>
</dbReference>
<protein>
    <submittedName>
        <fullName evidence="11">Chaperone protein fimC</fullName>
    </submittedName>
</protein>
<dbReference type="Pfam" id="PF00419">
    <property type="entry name" value="Fimbrial"/>
    <property type="match status" value="1"/>
</dbReference>
<name>A0A0A2W018_BEABA</name>
<dbReference type="GO" id="GO:0071555">
    <property type="term" value="P:cell wall organization"/>
    <property type="evidence" value="ECO:0007669"/>
    <property type="project" value="InterPro"/>
</dbReference>
<dbReference type="InterPro" id="IPR008966">
    <property type="entry name" value="Adhesion_dom_sf"/>
</dbReference>
<dbReference type="InterPro" id="IPR001829">
    <property type="entry name" value="Pili_assmbl_chaperone_bac"/>
</dbReference>
<comment type="caution">
    <text evidence="11">The sequence shown here is derived from an EMBL/GenBank/DDBJ whole genome shotgun (WGS) entry which is preliminary data.</text>
</comment>
<dbReference type="InterPro" id="IPR008962">
    <property type="entry name" value="PapD-like_sf"/>
</dbReference>
<dbReference type="InterPro" id="IPR036316">
    <property type="entry name" value="Pili_assmbl_chap_C_dom_sf"/>
</dbReference>
<evidence type="ECO:0000256" key="2">
    <source>
        <dbReference type="ARBA" id="ARBA00007399"/>
    </source>
</evidence>
<organism evidence="11 12">
    <name type="scientific">Beauveria bassiana D1-5</name>
    <dbReference type="NCBI Taxonomy" id="1245745"/>
    <lineage>
        <taxon>Eukaryota</taxon>
        <taxon>Fungi</taxon>
        <taxon>Dikarya</taxon>
        <taxon>Ascomycota</taxon>
        <taxon>Pezizomycotina</taxon>
        <taxon>Sordariomycetes</taxon>
        <taxon>Hypocreomycetidae</taxon>
        <taxon>Hypocreales</taxon>
        <taxon>Cordycipitaceae</taxon>
        <taxon>Beauveria</taxon>
    </lineage>
</organism>
<accession>A0A0A2W018</accession>
<comment type="subcellular location">
    <subcellularLocation>
        <location evidence="1">Periplasm</location>
    </subcellularLocation>
</comment>
<evidence type="ECO:0000259" key="9">
    <source>
        <dbReference type="Pfam" id="PF00419"/>
    </source>
</evidence>
<dbReference type="EMBL" id="ANFO01000051">
    <property type="protein sequence ID" value="KGQ13228.1"/>
    <property type="molecule type" value="Genomic_DNA"/>
</dbReference>
<reference evidence="11 12" key="1">
    <citation type="submission" date="2012-10" db="EMBL/GenBank/DDBJ databases">
        <title>Genome sequencing and analysis of entomopathogenic fungi Beauveria bassiana D1-5.</title>
        <authorList>
            <person name="Li Q."/>
            <person name="Wang L."/>
            <person name="Zhang Z."/>
            <person name="Wang Q."/>
            <person name="Ren J."/>
            <person name="Wang M."/>
            <person name="Xu W."/>
            <person name="Wang J."/>
            <person name="Lu Y."/>
            <person name="Du Q."/>
            <person name="Sun Z."/>
        </authorList>
    </citation>
    <scope>NUCLEOTIDE SEQUENCE [LARGE SCALE GENOMIC DNA]</scope>
    <source>
        <strain evidence="11 12">D1-5</strain>
    </source>
</reference>